<comment type="catalytic activity">
    <reaction evidence="7">
        <text>ATP + (deoxyribonucleotide)n-3'-hydroxyl + 5'-phospho-(deoxyribonucleotide)m = (deoxyribonucleotide)n+m + AMP + diphosphate.</text>
        <dbReference type="EC" id="6.5.1.1"/>
    </reaction>
</comment>
<proteinExistence type="predicted"/>
<comment type="function">
    <text evidence="8">Very low-fidelity DNA ligase that seals nicks in double-stranded DNA during DNA repair. Together with the viral repair DNA polymerase X, fills the single nucleotide gaps generated by the AP endonuclease. It is not essential for viral replication and recombination. Displays a very low adenylation activity towards DNA with 3'-dideoxy- or 3'-amino-terminated nicks compared to regular nick DNA.</text>
</comment>
<organism evidence="11 12">
    <name type="scientific">Candidatus Macondimonas diazotrophica</name>
    <dbReference type="NCBI Taxonomy" id="2305248"/>
    <lineage>
        <taxon>Bacteria</taxon>
        <taxon>Pseudomonadati</taxon>
        <taxon>Pseudomonadota</taxon>
        <taxon>Gammaproteobacteria</taxon>
        <taxon>Chromatiales</taxon>
        <taxon>Ectothiorhodospiraceae</taxon>
        <taxon>Candidatus Macondimonas</taxon>
    </lineage>
</organism>
<evidence type="ECO:0000256" key="7">
    <source>
        <dbReference type="ARBA" id="ARBA00034003"/>
    </source>
</evidence>
<evidence type="ECO:0000313" key="12">
    <source>
        <dbReference type="Proteomes" id="UP000297890"/>
    </source>
</evidence>
<dbReference type="Proteomes" id="UP000297890">
    <property type="component" value="Unassembled WGS sequence"/>
</dbReference>
<dbReference type="SUPFAM" id="SSF56091">
    <property type="entry name" value="DNA ligase/mRNA capping enzyme, catalytic domain"/>
    <property type="match status" value="1"/>
</dbReference>
<sequence length="374" mass="42438">MCPTLYKYDTTGKPRFWDVEIDSFNGRYRFLTGVVGSTNIVASEWTQAKPKNEGRANATTAVGQAFKEAEAAWTKKKKEGYHEDISKSGASFFEPMLAKTFSPKRIDSLPLVFVQPKLDGMRCIATKDGLFSRTGERIVAVDHIWLELAPIFAASPATVLDGELYTHTLSDQFQRLMSICRKQDPTDEQIREAKIMEYHVYDGVFEGSESRTGFHGRFMRLLDTLDEFSLVYGVPVSTRRVDNPTEDVLWGMHDQYVSEGYEGMMIRIDAPYQIGKRSPHLLKMKRFDDDEFEILGVLPGEGNWSGVAKTLHCRTESGEDFFPTIKAPREVCDTILRNASNYIGKQATVRYQGLTDAGKPRFPIAKALHMENRW</sequence>
<dbReference type="InterPro" id="IPR050326">
    <property type="entry name" value="NAD_dep_DNA_ligaseB"/>
</dbReference>
<evidence type="ECO:0000256" key="8">
    <source>
        <dbReference type="ARBA" id="ARBA00046002"/>
    </source>
</evidence>
<dbReference type="GO" id="GO:0006260">
    <property type="term" value="P:DNA replication"/>
    <property type="evidence" value="ECO:0007669"/>
    <property type="project" value="UniProtKB-KW"/>
</dbReference>
<dbReference type="OrthoDB" id="9767858at2"/>
<comment type="caution">
    <text evidence="11">The sequence shown here is derived from an EMBL/GenBank/DDBJ whole genome shotgun (WGS) entry which is preliminary data.</text>
</comment>
<feature type="domain" description="DNA ligase OB-like" evidence="10">
    <location>
        <begin position="299"/>
        <end position="366"/>
    </location>
</feature>
<protein>
    <recommendedName>
        <fullName evidence="6">Polydeoxyribonucleotide synthase [ATP]</fullName>
    </recommendedName>
</protein>
<evidence type="ECO:0000259" key="10">
    <source>
        <dbReference type="Pfam" id="PF14743"/>
    </source>
</evidence>
<dbReference type="EMBL" id="SRIO01000031">
    <property type="protein sequence ID" value="TFZ81273.1"/>
    <property type="molecule type" value="Genomic_DNA"/>
</dbReference>
<reference evidence="11 12" key="1">
    <citation type="journal article" date="2019" name="ISME J.">
        <title>Candidatus Macondimonas diazotrophica, a novel gammaproteobacterial genus dominating crude-oil-contaminated coastal sediments.</title>
        <authorList>
            <person name="Karthikeyan S."/>
            <person name="Konstantinidis K."/>
        </authorList>
    </citation>
    <scope>NUCLEOTIDE SEQUENCE [LARGE SCALE GENOMIC DNA]</scope>
    <source>
        <strain evidence="11 12">KTK01</strain>
    </source>
</reference>
<evidence type="ECO:0000313" key="11">
    <source>
        <dbReference type="EMBL" id="TFZ81273.1"/>
    </source>
</evidence>
<evidence type="ECO:0000256" key="5">
    <source>
        <dbReference type="ARBA" id="ARBA00023204"/>
    </source>
</evidence>
<comment type="subcellular location">
    <subcellularLocation>
        <location evidence="1">Virion</location>
    </subcellularLocation>
</comment>
<dbReference type="PANTHER" id="PTHR47810">
    <property type="entry name" value="DNA LIGASE"/>
    <property type="match status" value="1"/>
</dbReference>
<keyword evidence="2" id="KW-0436">Ligase</keyword>
<dbReference type="Pfam" id="PF01068">
    <property type="entry name" value="DNA_ligase_A_M"/>
    <property type="match status" value="1"/>
</dbReference>
<dbReference type="GO" id="GO:0005524">
    <property type="term" value="F:ATP binding"/>
    <property type="evidence" value="ECO:0007669"/>
    <property type="project" value="InterPro"/>
</dbReference>
<evidence type="ECO:0000256" key="4">
    <source>
        <dbReference type="ARBA" id="ARBA00022763"/>
    </source>
</evidence>
<dbReference type="InterPro" id="IPR029319">
    <property type="entry name" value="DNA_ligase_OB"/>
</dbReference>
<dbReference type="AlphaFoldDB" id="A0A4Z0F4Z0"/>
<keyword evidence="4" id="KW-0227">DNA damage</keyword>
<dbReference type="Pfam" id="PF14743">
    <property type="entry name" value="DNA_ligase_OB_2"/>
    <property type="match status" value="1"/>
</dbReference>
<keyword evidence="12" id="KW-1185">Reference proteome</keyword>
<dbReference type="SUPFAM" id="SSF50249">
    <property type="entry name" value="Nucleic acid-binding proteins"/>
    <property type="match status" value="1"/>
</dbReference>
<evidence type="ECO:0000256" key="3">
    <source>
        <dbReference type="ARBA" id="ARBA00022705"/>
    </source>
</evidence>
<dbReference type="GO" id="GO:0006310">
    <property type="term" value="P:DNA recombination"/>
    <property type="evidence" value="ECO:0007669"/>
    <property type="project" value="InterPro"/>
</dbReference>
<keyword evidence="3" id="KW-0235">DNA replication</keyword>
<dbReference type="InterPro" id="IPR012310">
    <property type="entry name" value="DNA_ligase_ATP-dep_cent"/>
</dbReference>
<dbReference type="PANTHER" id="PTHR47810:SF5">
    <property type="entry name" value="LIGASE, PUTATIVE-RELATED"/>
    <property type="match status" value="1"/>
</dbReference>
<accession>A0A4Z0F4Z0</accession>
<evidence type="ECO:0000256" key="2">
    <source>
        <dbReference type="ARBA" id="ARBA00022598"/>
    </source>
</evidence>
<keyword evidence="5" id="KW-0234">DNA repair</keyword>
<dbReference type="GO" id="GO:0006281">
    <property type="term" value="P:DNA repair"/>
    <property type="evidence" value="ECO:0007669"/>
    <property type="project" value="UniProtKB-KW"/>
</dbReference>
<gene>
    <name evidence="11" type="ORF">E4680_13125</name>
</gene>
<dbReference type="InterPro" id="IPR012340">
    <property type="entry name" value="NA-bd_OB-fold"/>
</dbReference>
<dbReference type="Gene3D" id="2.40.50.140">
    <property type="entry name" value="Nucleic acid-binding proteins"/>
    <property type="match status" value="1"/>
</dbReference>
<evidence type="ECO:0000256" key="6">
    <source>
        <dbReference type="ARBA" id="ARBA00032896"/>
    </source>
</evidence>
<feature type="domain" description="ATP-dependent DNA ligase family profile" evidence="9">
    <location>
        <begin position="95"/>
        <end position="285"/>
    </location>
</feature>
<evidence type="ECO:0000259" key="9">
    <source>
        <dbReference type="Pfam" id="PF01068"/>
    </source>
</evidence>
<dbReference type="Gene3D" id="3.30.470.30">
    <property type="entry name" value="DNA ligase/mRNA capping enzyme"/>
    <property type="match status" value="1"/>
</dbReference>
<dbReference type="GO" id="GO:0003910">
    <property type="term" value="F:DNA ligase (ATP) activity"/>
    <property type="evidence" value="ECO:0007669"/>
    <property type="project" value="UniProtKB-EC"/>
</dbReference>
<name>A0A4Z0F4Z0_9GAMM</name>
<evidence type="ECO:0000256" key="1">
    <source>
        <dbReference type="ARBA" id="ARBA00004328"/>
    </source>
</evidence>